<keyword evidence="2" id="KW-1133">Transmembrane helix</keyword>
<name>L1MYT7_9BACT</name>
<dbReference type="InterPro" id="IPR036259">
    <property type="entry name" value="MFS_trans_sf"/>
</dbReference>
<evidence type="ECO:0000256" key="2">
    <source>
        <dbReference type="SAM" id="Phobius"/>
    </source>
</evidence>
<protein>
    <submittedName>
        <fullName evidence="3">Uncharacterized protein</fullName>
    </submittedName>
</protein>
<dbReference type="EMBL" id="AMEP01000163">
    <property type="protein sequence ID" value="EKX96242.1"/>
    <property type="molecule type" value="Genomic_DNA"/>
</dbReference>
<dbReference type="RefSeq" id="WP_009161349.1">
    <property type="nucleotide sequence ID" value="NZ_KB290963.1"/>
</dbReference>
<accession>L1MYT7</accession>
<keyword evidence="1" id="KW-0175">Coiled coil</keyword>
<dbReference type="STRING" id="1127699.HMPREF9151_02489"/>
<feature type="transmembrane region" description="Helical" evidence="2">
    <location>
        <begin position="278"/>
        <end position="305"/>
    </location>
</feature>
<comment type="caution">
    <text evidence="3">The sequence shown here is derived from an EMBL/GenBank/DDBJ whole genome shotgun (WGS) entry which is preliminary data.</text>
</comment>
<dbReference type="SUPFAM" id="SSF103473">
    <property type="entry name" value="MFS general substrate transporter"/>
    <property type="match status" value="1"/>
</dbReference>
<dbReference type="OrthoDB" id="635705at2"/>
<proteinExistence type="predicted"/>
<dbReference type="Proteomes" id="UP000010433">
    <property type="component" value="Unassembled WGS sequence"/>
</dbReference>
<feature type="transmembrane region" description="Helical" evidence="2">
    <location>
        <begin position="142"/>
        <end position="160"/>
    </location>
</feature>
<dbReference type="AlphaFoldDB" id="L1MYT7"/>
<feature type="transmembrane region" description="Helical" evidence="2">
    <location>
        <begin position="232"/>
        <end position="251"/>
    </location>
</feature>
<keyword evidence="2" id="KW-0812">Transmembrane</keyword>
<sequence>MILKKLFSQKSTEEMQIQSINPVETVEGINILRKGETYLQYGIRICANSTGSNSLLAPCLQRVYFMLKKEQFNNEQLQEQFKTETQNKIDSTEHAIKQKQADMDLKDEKIRQLEKKEEELKNERTEILNHAAEINKNEKIKLILGIIILVPLTLYLFIFYGSTFYSAFFKDFTDGATLSECMFDPAAYSHSLQSGFMALIFVVCAPIIFMGLGFSLHFFSINKTDNLRFVKIGSVLVVTFLFDMILAYSIGKNLDSVEAMTTMGEHPEYTISRALTDIHLWAVIFCGFIVYIIWGIVFGMIMTAYDNMYTNKTRLNQIKEEINQTGANMAIITEEKTEINKSIIALEEKKAKLMRDLNVMQRFDPLAIKHELINFFTGWVKQLTTFNVPNDDMKVATSIYEHTLITLFPNNNNKDEN</sequence>
<feature type="coiled-coil region" evidence="1">
    <location>
        <begin position="315"/>
        <end position="356"/>
    </location>
</feature>
<dbReference type="PATRIC" id="fig|1127699.3.peg.2281"/>
<reference evidence="3 4" key="1">
    <citation type="submission" date="2012-05" db="EMBL/GenBank/DDBJ databases">
        <authorList>
            <person name="Weinstock G."/>
            <person name="Sodergren E."/>
            <person name="Lobos E.A."/>
            <person name="Fulton L."/>
            <person name="Fulton R."/>
            <person name="Courtney L."/>
            <person name="Fronick C."/>
            <person name="O'Laughlin M."/>
            <person name="Godfrey J."/>
            <person name="Wilson R.M."/>
            <person name="Miner T."/>
            <person name="Farmer C."/>
            <person name="Delehaunty K."/>
            <person name="Cordes M."/>
            <person name="Minx P."/>
            <person name="Tomlinson C."/>
            <person name="Chen J."/>
            <person name="Wollam A."/>
            <person name="Pepin K.H."/>
            <person name="Bhonagiri V."/>
            <person name="Zhang X."/>
            <person name="Suruliraj S."/>
            <person name="Warren W."/>
            <person name="Mitreva M."/>
            <person name="Mardis E.R."/>
            <person name="Wilson R.K."/>
        </authorList>
    </citation>
    <scope>NUCLEOTIDE SEQUENCE [LARGE SCALE GENOMIC DNA]</scope>
    <source>
        <strain evidence="3 4">F0055</strain>
    </source>
</reference>
<keyword evidence="2" id="KW-0472">Membrane</keyword>
<evidence type="ECO:0000313" key="4">
    <source>
        <dbReference type="Proteomes" id="UP000010433"/>
    </source>
</evidence>
<feature type="coiled-coil region" evidence="1">
    <location>
        <begin position="67"/>
        <end position="137"/>
    </location>
</feature>
<feature type="transmembrane region" description="Helical" evidence="2">
    <location>
        <begin position="196"/>
        <end position="220"/>
    </location>
</feature>
<keyword evidence="4" id="KW-1185">Reference proteome</keyword>
<organism evidence="3 4">
    <name type="scientific">Hoylesella saccharolytica F0055</name>
    <dbReference type="NCBI Taxonomy" id="1127699"/>
    <lineage>
        <taxon>Bacteria</taxon>
        <taxon>Pseudomonadati</taxon>
        <taxon>Bacteroidota</taxon>
        <taxon>Bacteroidia</taxon>
        <taxon>Bacteroidales</taxon>
        <taxon>Prevotellaceae</taxon>
        <taxon>Hoylesella</taxon>
    </lineage>
</organism>
<evidence type="ECO:0000256" key="1">
    <source>
        <dbReference type="SAM" id="Coils"/>
    </source>
</evidence>
<gene>
    <name evidence="3" type="ORF">HMPREF9151_02489</name>
</gene>
<evidence type="ECO:0000313" key="3">
    <source>
        <dbReference type="EMBL" id="EKX96242.1"/>
    </source>
</evidence>
<dbReference type="HOGENOM" id="CLU_679408_0_0_10"/>